<dbReference type="SUPFAM" id="SSF52402">
    <property type="entry name" value="Adenine nucleotide alpha hydrolases-like"/>
    <property type="match status" value="1"/>
</dbReference>
<dbReference type="InterPro" id="IPR014729">
    <property type="entry name" value="Rossmann-like_a/b/a_fold"/>
</dbReference>
<sequence length="739" mass="78718">MTTHPAPATTAAVSATAETGAATDAGERACARCGISGRYPGIAFDTASICDLCTMYERHGTEIDAYFGDVERFVSLVRARAAERGSDVDCLLLYSGGKDSSYVLYRLIDLGLRVRTFTFDNGFISRTALRNVEAITSELGIEHVTATHADQDRVFLRSLQQHKSVCNGCFRSLLDLSTRHAHDLGIPTIVTGLSRGQIMDERLSWFHRQGIFDPAEIEPGLKEGRRVYHQAGGGIAPEVVDSVEVVDYYRYSDVTKDGIRALLHERSDLWAQPGDTGFCSSNCMINDAGVLVHTRERGFHNYEAPTRWEVRLGHLERAEADEELRMPAATPRVRKMLLRIGYPLPEAGTVRPAAGAPAAERPLPATATASTAATGDSAADGGSTADGRRTPLTPAQRQVLARAGNTPGRQGRALLLEAKDPADSALARRSTLALLLHHEALRLRFAERDGGWEQYDAGVSGALPVLRLDASGRDTPAEAGLLHAAVDRLRSRISLTDGPLLQFALVDRGPLPARLLLVVHELLADIRSWRTLLRDLSALWAAGGETPLPPTESFLHRAAAVAPGAADRFGHPGPGPARSPAADAGAREPVRIRTDCGAPASATRVAAALSAVLADLGDEPGVEVLDHTAEDGPRGIGRWALAQAPSSGAPAPIRYEHFGDLAALLPAGSPFALVAADEADFTVLPGTGRDAVTVSGVVRQGVLHLDWWCPPGPRGRLLAAAVPERVARRLTAAADSAAP</sequence>
<feature type="region of interest" description="Disordered" evidence="1">
    <location>
        <begin position="351"/>
        <end position="395"/>
    </location>
</feature>
<evidence type="ECO:0000256" key="1">
    <source>
        <dbReference type="SAM" id="MobiDB-lite"/>
    </source>
</evidence>
<dbReference type="AlphaFoldDB" id="A0A6A0B6R3"/>
<dbReference type="Gene3D" id="3.40.50.620">
    <property type="entry name" value="HUPs"/>
    <property type="match status" value="1"/>
</dbReference>
<feature type="compositionally biased region" description="Low complexity" evidence="1">
    <location>
        <begin position="352"/>
        <end position="385"/>
    </location>
</feature>
<keyword evidence="4" id="KW-1185">Reference proteome</keyword>
<dbReference type="Proteomes" id="UP000484988">
    <property type="component" value="Unassembled WGS sequence"/>
</dbReference>
<dbReference type="RefSeq" id="WP_173267402.1">
    <property type="nucleotide sequence ID" value="NZ_BLLG01000029.1"/>
</dbReference>
<accession>A0A6A0B6R3</accession>
<dbReference type="PANTHER" id="PTHR43169">
    <property type="entry name" value="EXSB FAMILY PROTEIN"/>
    <property type="match status" value="1"/>
</dbReference>
<dbReference type="PANTHER" id="PTHR43169:SF4">
    <property type="entry name" value="ATPASE, PP-LOOP SUPERFAMILY-RELATED"/>
    <property type="match status" value="1"/>
</dbReference>
<reference evidence="3 4" key="1">
    <citation type="submission" date="2020-02" db="EMBL/GenBank/DDBJ databases">
        <title>Whole Genome Shotgun Sequence of Streptomyces sp. strain CWH03.</title>
        <authorList>
            <person name="Dohra H."/>
            <person name="Kodani S."/>
            <person name="Yamamura H."/>
        </authorList>
    </citation>
    <scope>NUCLEOTIDE SEQUENCE [LARGE SCALE GENOMIC DNA]</scope>
    <source>
        <strain evidence="3 4">CWH03</strain>
    </source>
</reference>
<gene>
    <name evidence="3" type="ORF">SCWH03_56840</name>
</gene>
<dbReference type="SUPFAM" id="SSF52777">
    <property type="entry name" value="CoA-dependent acyltransferases"/>
    <property type="match status" value="1"/>
</dbReference>
<dbReference type="EMBL" id="BLLG01000029">
    <property type="protein sequence ID" value="GFH39417.1"/>
    <property type="molecule type" value="Genomic_DNA"/>
</dbReference>
<dbReference type="Gene3D" id="3.30.559.10">
    <property type="entry name" value="Chloramphenicol acetyltransferase-like domain"/>
    <property type="match status" value="1"/>
</dbReference>
<dbReference type="InterPro" id="IPR001242">
    <property type="entry name" value="Condensation_dom"/>
</dbReference>
<comment type="caution">
    <text evidence="3">The sequence shown here is derived from an EMBL/GenBank/DDBJ whole genome shotgun (WGS) entry which is preliminary data.</text>
</comment>
<evidence type="ECO:0000313" key="3">
    <source>
        <dbReference type="EMBL" id="GFH39417.1"/>
    </source>
</evidence>
<name>A0A6A0B6R3_9ACTN</name>
<feature type="domain" description="Condensation" evidence="2">
    <location>
        <begin position="390"/>
        <end position="555"/>
    </location>
</feature>
<dbReference type="GO" id="GO:0008610">
    <property type="term" value="P:lipid biosynthetic process"/>
    <property type="evidence" value="ECO:0007669"/>
    <property type="project" value="UniProtKB-ARBA"/>
</dbReference>
<dbReference type="Pfam" id="PF00668">
    <property type="entry name" value="Condensation"/>
    <property type="match status" value="1"/>
</dbReference>
<dbReference type="InterPro" id="IPR023213">
    <property type="entry name" value="CAT-like_dom_sf"/>
</dbReference>
<evidence type="ECO:0000259" key="2">
    <source>
        <dbReference type="Pfam" id="PF00668"/>
    </source>
</evidence>
<protein>
    <recommendedName>
        <fullName evidence="2">Condensation domain-containing protein</fullName>
    </recommendedName>
</protein>
<feature type="region of interest" description="Disordered" evidence="1">
    <location>
        <begin position="568"/>
        <end position="587"/>
    </location>
</feature>
<dbReference type="InterPro" id="IPR052188">
    <property type="entry name" value="Ni-pincer_cofactor_biosynth"/>
</dbReference>
<evidence type="ECO:0000313" key="4">
    <source>
        <dbReference type="Proteomes" id="UP000484988"/>
    </source>
</evidence>
<proteinExistence type="predicted"/>
<dbReference type="GO" id="GO:0003824">
    <property type="term" value="F:catalytic activity"/>
    <property type="evidence" value="ECO:0007669"/>
    <property type="project" value="InterPro"/>
</dbReference>
<organism evidence="3 4">
    <name type="scientific">Streptomyces pacificus</name>
    <dbReference type="NCBI Taxonomy" id="2705029"/>
    <lineage>
        <taxon>Bacteria</taxon>
        <taxon>Bacillati</taxon>
        <taxon>Actinomycetota</taxon>
        <taxon>Actinomycetes</taxon>
        <taxon>Kitasatosporales</taxon>
        <taxon>Streptomycetaceae</taxon>
        <taxon>Streptomyces</taxon>
    </lineage>
</organism>